<comment type="caution">
    <text evidence="4">The sequence shown here is derived from an EMBL/GenBank/DDBJ whole genome shotgun (WGS) entry which is preliminary data.</text>
</comment>
<dbReference type="NCBIfam" id="TIGR00756">
    <property type="entry name" value="PPR"/>
    <property type="match status" value="5"/>
</dbReference>
<dbReference type="EMBL" id="MVGT01003194">
    <property type="protein sequence ID" value="OVA04995.1"/>
    <property type="molecule type" value="Genomic_DNA"/>
</dbReference>
<protein>
    <submittedName>
        <fullName evidence="4">Pentatricopeptide repeat</fullName>
    </submittedName>
</protein>
<evidence type="ECO:0000313" key="5">
    <source>
        <dbReference type="Proteomes" id="UP000195402"/>
    </source>
</evidence>
<feature type="repeat" description="PPR" evidence="3">
    <location>
        <begin position="305"/>
        <end position="339"/>
    </location>
</feature>
<evidence type="ECO:0000256" key="2">
    <source>
        <dbReference type="ARBA" id="ARBA00022737"/>
    </source>
</evidence>
<dbReference type="PROSITE" id="PS51375">
    <property type="entry name" value="PPR"/>
    <property type="match status" value="3"/>
</dbReference>
<dbReference type="InParanoid" id="A0A200Q3F8"/>
<keyword evidence="2" id="KW-0677">Repeat</keyword>
<evidence type="ECO:0000256" key="3">
    <source>
        <dbReference type="PROSITE-ProRule" id="PRU00708"/>
    </source>
</evidence>
<evidence type="ECO:0000313" key="4">
    <source>
        <dbReference type="EMBL" id="OVA04995.1"/>
    </source>
</evidence>
<feature type="repeat" description="PPR" evidence="3">
    <location>
        <begin position="375"/>
        <end position="409"/>
    </location>
</feature>
<dbReference type="OMA" id="KQFETWI"/>
<dbReference type="PANTHER" id="PTHR47938:SF2">
    <property type="entry name" value="OS06G0184866 PROTEIN"/>
    <property type="match status" value="1"/>
</dbReference>
<dbReference type="GO" id="GO:0003729">
    <property type="term" value="F:mRNA binding"/>
    <property type="evidence" value="ECO:0007669"/>
    <property type="project" value="TreeGrafter"/>
</dbReference>
<reference evidence="4 5" key="1">
    <citation type="journal article" date="2017" name="Mol. Plant">
        <title>The Genome of Medicinal Plant Macleaya cordata Provides New Insights into Benzylisoquinoline Alkaloids Metabolism.</title>
        <authorList>
            <person name="Liu X."/>
            <person name="Liu Y."/>
            <person name="Huang P."/>
            <person name="Ma Y."/>
            <person name="Qing Z."/>
            <person name="Tang Q."/>
            <person name="Cao H."/>
            <person name="Cheng P."/>
            <person name="Zheng Y."/>
            <person name="Yuan Z."/>
            <person name="Zhou Y."/>
            <person name="Liu J."/>
            <person name="Tang Z."/>
            <person name="Zhuo Y."/>
            <person name="Zhang Y."/>
            <person name="Yu L."/>
            <person name="Huang J."/>
            <person name="Yang P."/>
            <person name="Peng Q."/>
            <person name="Zhang J."/>
            <person name="Jiang W."/>
            <person name="Zhang Z."/>
            <person name="Lin K."/>
            <person name="Ro D.K."/>
            <person name="Chen X."/>
            <person name="Xiong X."/>
            <person name="Shang Y."/>
            <person name="Huang S."/>
            <person name="Zeng J."/>
        </authorList>
    </citation>
    <scope>NUCLEOTIDE SEQUENCE [LARGE SCALE GENOMIC DNA]</scope>
    <source>
        <strain evidence="5">cv. BLH2017</strain>
        <tissue evidence="4">Root</tissue>
    </source>
</reference>
<dbReference type="InterPro" id="IPR002885">
    <property type="entry name" value="PPR_rpt"/>
</dbReference>
<proteinExistence type="inferred from homology"/>
<dbReference type="Proteomes" id="UP000195402">
    <property type="component" value="Unassembled WGS sequence"/>
</dbReference>
<dbReference type="Pfam" id="PF13041">
    <property type="entry name" value="PPR_2"/>
    <property type="match status" value="3"/>
</dbReference>
<organism evidence="4 5">
    <name type="scientific">Macleaya cordata</name>
    <name type="common">Five-seeded plume-poppy</name>
    <name type="synonym">Bocconia cordata</name>
    <dbReference type="NCBI Taxonomy" id="56857"/>
    <lineage>
        <taxon>Eukaryota</taxon>
        <taxon>Viridiplantae</taxon>
        <taxon>Streptophyta</taxon>
        <taxon>Embryophyta</taxon>
        <taxon>Tracheophyta</taxon>
        <taxon>Spermatophyta</taxon>
        <taxon>Magnoliopsida</taxon>
        <taxon>Ranunculales</taxon>
        <taxon>Papaveraceae</taxon>
        <taxon>Papaveroideae</taxon>
        <taxon>Macleaya</taxon>
    </lineage>
</organism>
<dbReference type="PANTHER" id="PTHR47938">
    <property type="entry name" value="RESPIRATORY COMPLEX I CHAPERONE (CIA84), PUTATIVE (AFU_ORTHOLOGUE AFUA_2G06020)-RELATED"/>
    <property type="match status" value="1"/>
</dbReference>
<accession>A0A200Q3F8</accession>
<evidence type="ECO:0000256" key="1">
    <source>
        <dbReference type="ARBA" id="ARBA00007626"/>
    </source>
</evidence>
<keyword evidence="5" id="KW-1185">Reference proteome</keyword>
<name>A0A200Q3F8_MACCD</name>
<comment type="similarity">
    <text evidence="1">Belongs to the PPR family. P subfamily.</text>
</comment>
<dbReference type="OrthoDB" id="185373at2759"/>
<dbReference type="Gene3D" id="1.25.40.10">
    <property type="entry name" value="Tetratricopeptide repeat domain"/>
    <property type="match status" value="3"/>
</dbReference>
<dbReference type="AlphaFoldDB" id="A0A200Q3F8"/>
<dbReference type="InterPro" id="IPR011990">
    <property type="entry name" value="TPR-like_helical_dom_sf"/>
</dbReference>
<sequence length="427" mass="48464">MAMSMARYASPALSQSQWPPTLSLLSVSVFPSHLTPLSLPEQQNPNPNSKTYIPSNSSFLRSLFSSSTRYFCNSQEDCKTLNPTALQNPNNSFNSNPNLNRTRTPLEKQFETWIDKLKPGFIPNDVEDALRSQSDPDLALDIFRWTAQQRGYKHNHITYLAMIQIAATGKRFGHVETLIEEVVAGACSGSLPLYNSIIRYCCGRRPLFNRAFDVYKKMVKSPDCKPSLETYTMLLNAILRKFNKLNVSYVYLHAVRSLLKQMKISGVIPDTYALNLIIKAYSKCLDMDGAIRVFREMGLYGCEPNGYSYSYIAKGLCEKGRVNQGLGFYKEMREKSLIPTSSTYMILICSLSMDRRFEEAIETAFDMLSNSMVPDLLTYKTLLEGLCREGKGDEAFEILEELRKKDGSMGEKTYRNLLDGLHFLSHE</sequence>
<gene>
    <name evidence="4" type="ORF">BVC80_1211g60</name>
</gene>
<dbReference type="Pfam" id="PF01535">
    <property type="entry name" value="PPR"/>
    <property type="match status" value="1"/>
</dbReference>
<feature type="repeat" description="PPR" evidence="3">
    <location>
        <begin position="270"/>
        <end position="304"/>
    </location>
</feature>